<dbReference type="InterPro" id="IPR024361">
    <property type="entry name" value="BACON"/>
</dbReference>
<keyword evidence="9" id="KW-0732">Signal</keyword>
<keyword evidence="13" id="KW-0121">Carboxypeptidase</keyword>
<dbReference type="Pfam" id="PF13620">
    <property type="entry name" value="CarboxypepD_reg"/>
    <property type="match status" value="3"/>
</dbReference>
<evidence type="ECO:0000256" key="6">
    <source>
        <dbReference type="ARBA" id="ARBA00022825"/>
    </source>
</evidence>
<evidence type="ECO:0000259" key="11">
    <source>
        <dbReference type="Pfam" id="PF11721"/>
    </source>
</evidence>
<dbReference type="InterPro" id="IPR000209">
    <property type="entry name" value="Peptidase_S8/S53_dom"/>
</dbReference>
<comment type="similarity">
    <text evidence="2 8">Belongs to the peptidase S8 family.</text>
</comment>
<dbReference type="RefSeq" id="WP_093167029.1">
    <property type="nucleotide sequence ID" value="NZ_FNCN01000001.1"/>
</dbReference>
<dbReference type="PANTHER" id="PTHR43806:SF11">
    <property type="entry name" value="CEREVISIN-RELATED"/>
    <property type="match status" value="1"/>
</dbReference>
<dbReference type="PRINTS" id="PR00723">
    <property type="entry name" value="SUBTILISIN"/>
</dbReference>
<feature type="domain" description="BACON" evidence="12">
    <location>
        <begin position="946"/>
        <end position="995"/>
    </location>
</feature>
<dbReference type="EMBL" id="FNCN01000001">
    <property type="protein sequence ID" value="SDG00295.1"/>
    <property type="molecule type" value="Genomic_DNA"/>
</dbReference>
<dbReference type="Pfam" id="PF00082">
    <property type="entry name" value="Peptidase_S8"/>
    <property type="match status" value="1"/>
</dbReference>
<dbReference type="SUPFAM" id="SSF49452">
    <property type="entry name" value="Starch-binding domain-like"/>
    <property type="match status" value="2"/>
</dbReference>
<dbReference type="OrthoDB" id="9813435at2"/>
<dbReference type="PROSITE" id="PS51892">
    <property type="entry name" value="SUBTILASE"/>
    <property type="match status" value="1"/>
</dbReference>
<evidence type="ECO:0000259" key="10">
    <source>
        <dbReference type="Pfam" id="PF00082"/>
    </source>
</evidence>
<dbReference type="Proteomes" id="UP000198923">
    <property type="component" value="Unassembled WGS sequence"/>
</dbReference>
<dbReference type="PANTHER" id="PTHR43806">
    <property type="entry name" value="PEPTIDASE S8"/>
    <property type="match status" value="1"/>
</dbReference>
<reference evidence="13 14" key="1">
    <citation type="submission" date="2016-10" db="EMBL/GenBank/DDBJ databases">
        <authorList>
            <person name="de Groot N.N."/>
        </authorList>
    </citation>
    <scope>NUCLEOTIDE SEQUENCE [LARGE SCALE GENOMIC DNA]</scope>
    <source>
        <strain evidence="13 14">CPCC 201354</strain>
    </source>
</reference>
<evidence type="ECO:0000313" key="14">
    <source>
        <dbReference type="Proteomes" id="UP000198923"/>
    </source>
</evidence>
<feature type="chain" id="PRO_5011672466" description="alpha-amylase" evidence="9">
    <location>
        <begin position="31"/>
        <end position="1194"/>
    </location>
</feature>
<gene>
    <name evidence="13" type="ORF">SAMN05421505_10167</name>
</gene>
<dbReference type="SUPFAM" id="SSF49464">
    <property type="entry name" value="Carboxypeptidase regulatory domain-like"/>
    <property type="match status" value="1"/>
</dbReference>
<proteinExistence type="inferred from homology"/>
<dbReference type="InterPro" id="IPR050131">
    <property type="entry name" value="Peptidase_S8_subtilisin-like"/>
</dbReference>
<dbReference type="GO" id="GO:0030246">
    <property type="term" value="F:carbohydrate binding"/>
    <property type="evidence" value="ECO:0007669"/>
    <property type="project" value="InterPro"/>
</dbReference>
<comment type="catalytic activity">
    <reaction evidence="1">
        <text>Endohydrolysis of (1-&gt;4)-alpha-D-glucosidic linkages in polysaccharides containing three or more (1-&gt;4)-alpha-linked D-glucose units.</text>
        <dbReference type="EC" id="3.2.1.1"/>
    </reaction>
</comment>
<keyword evidence="4" id="KW-0645">Protease</keyword>
<dbReference type="SUPFAM" id="SSF52743">
    <property type="entry name" value="Subtilisin-like"/>
    <property type="match status" value="1"/>
</dbReference>
<dbReference type="InterPro" id="IPR013783">
    <property type="entry name" value="Ig-like_fold"/>
</dbReference>
<evidence type="ECO:0000256" key="9">
    <source>
        <dbReference type="SAM" id="SignalP"/>
    </source>
</evidence>
<evidence type="ECO:0000256" key="2">
    <source>
        <dbReference type="ARBA" id="ARBA00011073"/>
    </source>
</evidence>
<dbReference type="InterPro" id="IPR036852">
    <property type="entry name" value="Peptidase_S8/S53_dom_sf"/>
</dbReference>
<dbReference type="InterPro" id="IPR021720">
    <property type="entry name" value="Malectin_dom"/>
</dbReference>
<dbReference type="SUPFAM" id="SSF49785">
    <property type="entry name" value="Galactose-binding domain-like"/>
    <property type="match status" value="1"/>
</dbReference>
<evidence type="ECO:0000256" key="4">
    <source>
        <dbReference type="ARBA" id="ARBA00022670"/>
    </source>
</evidence>
<protein>
    <recommendedName>
        <fullName evidence="3">alpha-amylase</fullName>
        <ecNumber evidence="3">3.2.1.1</ecNumber>
    </recommendedName>
    <alternativeName>
        <fullName evidence="7">1,4-alpha-D-glucan glucanohydrolase</fullName>
    </alternativeName>
</protein>
<keyword evidence="14" id="KW-1185">Reference proteome</keyword>
<evidence type="ECO:0000256" key="1">
    <source>
        <dbReference type="ARBA" id="ARBA00000548"/>
    </source>
</evidence>
<evidence type="ECO:0000256" key="5">
    <source>
        <dbReference type="ARBA" id="ARBA00022801"/>
    </source>
</evidence>
<dbReference type="AlphaFoldDB" id="A0A1G7QP53"/>
<keyword evidence="6" id="KW-0720">Serine protease</keyword>
<dbReference type="InterPro" id="IPR008979">
    <property type="entry name" value="Galactose-bd-like_sf"/>
</dbReference>
<organism evidence="13 14">
    <name type="scientific">Sinosporangium album</name>
    <dbReference type="NCBI Taxonomy" id="504805"/>
    <lineage>
        <taxon>Bacteria</taxon>
        <taxon>Bacillati</taxon>
        <taxon>Actinomycetota</taxon>
        <taxon>Actinomycetes</taxon>
        <taxon>Streptosporangiales</taxon>
        <taxon>Streptosporangiaceae</taxon>
        <taxon>Sinosporangium</taxon>
    </lineage>
</organism>
<dbReference type="Gene3D" id="2.60.40.10">
    <property type="entry name" value="Immunoglobulins"/>
    <property type="match status" value="1"/>
</dbReference>
<dbReference type="GO" id="GO:0004556">
    <property type="term" value="F:alpha-amylase activity"/>
    <property type="evidence" value="ECO:0007669"/>
    <property type="project" value="UniProtKB-EC"/>
</dbReference>
<dbReference type="GO" id="GO:0006508">
    <property type="term" value="P:proteolysis"/>
    <property type="evidence" value="ECO:0007669"/>
    <property type="project" value="UniProtKB-KW"/>
</dbReference>
<evidence type="ECO:0000256" key="3">
    <source>
        <dbReference type="ARBA" id="ARBA00012595"/>
    </source>
</evidence>
<dbReference type="Gene3D" id="3.40.50.200">
    <property type="entry name" value="Peptidase S8/S53 domain"/>
    <property type="match status" value="1"/>
</dbReference>
<evidence type="ECO:0000256" key="8">
    <source>
        <dbReference type="PROSITE-ProRule" id="PRU01240"/>
    </source>
</evidence>
<feature type="signal peptide" evidence="9">
    <location>
        <begin position="1"/>
        <end position="30"/>
    </location>
</feature>
<dbReference type="GO" id="GO:0005975">
    <property type="term" value="P:carbohydrate metabolic process"/>
    <property type="evidence" value="ECO:0007669"/>
    <property type="project" value="UniProtKB-ARBA"/>
</dbReference>
<sequence>MPRTPQRWRAILTGTATALTLLLPQGAAHAAPPAAPDKIDKIDKALLADLAGKGKTDFLVRLKGGANLAAAHAAPTKAGKAAQVYQAKTALATASQAGLRSLLTARKADFTPLWIANAAKVTGDADLAEEIAALPEVERLEPDIAVQVPEPTAKRAPSAARAKVDGVEWNIDRIGANRVWSEFGARGEGVTVGVIASGVQFDHPAYASRYRGKMADGSLDHSYNWHDTTTCSTHQDGMCHGAGEGATYVLGVMVGGTETQSIGVAPGATWMGVNACEQLCYMSALLAAGQWMLAPTDRAGRHPRPDLAPDIVTSFWRFPSSDSSVNIGFPRWYREVLDAWVAAGIFPVLDNSFNESGACGSAVAPGGFANAYTAGTFGADNAIWQWSTRGPGENGQVKPDIAAPGVDVLTSWPGNNYYVSSSSGYSAAHVAGAVALLWSAAPSLYRDVPATRALLDRTAADVADTSCGGSAQKNNVWGEGRLDVHAAVKAAPTGGTGALTGTVTAGGTPLALVTVTTAAPGARTVVTAADGTYRIPRLAAGTHQVTVRKPGYGTATGTVTVTAGGSAVHDVALSSVPTRTVTGTVTGDGASAAGANVHVVGTADNATTDAAGRYRLTLPDGDHELKVTPASLSPCAGTANARISVTGDMTKDIALPPRADVFGYTCSTGTEPWIAGTHKVTPPAQWVPPAVDVPFSFPFYRGSHGRIWPSMTGYVGFTPDGDTPWNDNLPSFQLQRPAILPFWDDLWLDDQAGIYTTAMGTAPRRTFVVEWRNVTFRGDRTKRVSFAALLHEDGSIGFRYRGTSPGLSEGSSATIGIQGGFTDNSAIEYASHRSALADGRSVTFTPTGRGLLSGTVLNANDSTPVGGATVKVGDVATLTTAGDGTFTGLIPPGEYQVTVSKERYGTVSRQAAVRIGERSNADVSLVTGRVSADTTAVELVARGGEPAASATFTLTNLGKAAAPYSVEADAVGGWLSVSPGSGDLAPGASAVVTVTGSAAGLAAGTFRNGRLIVRSASAGTPVFHIPASVVAPKTEIAVDAGGIRDTRDAAGHRWSADRAYSAGGYGYLGDQSRTHTATGPIRGTADQELCKTARESMLEYRFDGLPTGVYTVELGFAETRDTRPGQRIFTVTAEGRLAVPGLDVAAEAGVRTATTRRYAVKVTDGRLNLRFVGQRGTPLVNTIRVTERPDKTLP</sequence>
<dbReference type="EC" id="3.2.1.1" evidence="3"/>
<evidence type="ECO:0000256" key="7">
    <source>
        <dbReference type="ARBA" id="ARBA00030238"/>
    </source>
</evidence>
<evidence type="ECO:0000259" key="12">
    <source>
        <dbReference type="Pfam" id="PF19190"/>
    </source>
</evidence>
<name>A0A1G7QP53_9ACTN</name>
<dbReference type="GO" id="GO:0004252">
    <property type="term" value="F:serine-type endopeptidase activity"/>
    <property type="evidence" value="ECO:0007669"/>
    <property type="project" value="InterPro"/>
</dbReference>
<dbReference type="InterPro" id="IPR008969">
    <property type="entry name" value="CarboxyPept-like_regulatory"/>
</dbReference>
<dbReference type="Gene3D" id="2.60.120.430">
    <property type="entry name" value="Galactose-binding lectin"/>
    <property type="match status" value="1"/>
</dbReference>
<feature type="domain" description="Malectin" evidence="11">
    <location>
        <begin position="1036"/>
        <end position="1185"/>
    </location>
</feature>
<dbReference type="Pfam" id="PF11721">
    <property type="entry name" value="Malectin"/>
    <property type="match status" value="1"/>
</dbReference>
<feature type="domain" description="Peptidase S8/S53" evidence="10">
    <location>
        <begin position="187"/>
        <end position="464"/>
    </location>
</feature>
<comment type="caution">
    <text evidence="8">Lacks conserved residue(s) required for the propagation of feature annotation.</text>
</comment>
<dbReference type="Pfam" id="PF19190">
    <property type="entry name" value="BACON_2"/>
    <property type="match status" value="1"/>
</dbReference>
<dbReference type="Gene3D" id="2.60.40.1120">
    <property type="entry name" value="Carboxypeptidase-like, regulatory domain"/>
    <property type="match status" value="3"/>
</dbReference>
<accession>A0A1G7QP53</accession>
<dbReference type="GO" id="GO:0004180">
    <property type="term" value="F:carboxypeptidase activity"/>
    <property type="evidence" value="ECO:0007669"/>
    <property type="project" value="UniProtKB-KW"/>
</dbReference>
<evidence type="ECO:0000313" key="13">
    <source>
        <dbReference type="EMBL" id="SDG00295.1"/>
    </source>
</evidence>
<dbReference type="InterPro" id="IPR015500">
    <property type="entry name" value="Peptidase_S8_subtilisin-rel"/>
</dbReference>
<dbReference type="STRING" id="504805.SAMN05421505_10167"/>
<dbReference type="InterPro" id="IPR013784">
    <property type="entry name" value="Carb-bd-like_fold"/>
</dbReference>
<keyword evidence="5" id="KW-0378">Hydrolase</keyword>